<dbReference type="OrthoDB" id="5517693at2"/>
<dbReference type="KEGG" id="maur:BOH66_14120"/>
<organism evidence="1 2">
    <name type="scientific">Microbacterium aurum</name>
    <dbReference type="NCBI Taxonomy" id="36805"/>
    <lineage>
        <taxon>Bacteria</taxon>
        <taxon>Bacillati</taxon>
        <taxon>Actinomycetota</taxon>
        <taxon>Actinomycetes</taxon>
        <taxon>Micrococcales</taxon>
        <taxon>Microbacteriaceae</taxon>
        <taxon>Microbacterium</taxon>
    </lineage>
</organism>
<dbReference type="EMBL" id="CP018762">
    <property type="protein sequence ID" value="APZ35257.1"/>
    <property type="molecule type" value="Genomic_DNA"/>
</dbReference>
<dbReference type="AlphaFoldDB" id="A0A1P8UAW3"/>
<evidence type="ECO:0000313" key="2">
    <source>
        <dbReference type="Proteomes" id="UP000187185"/>
    </source>
</evidence>
<proteinExistence type="predicted"/>
<name>A0A1P8UAW3_9MICO</name>
<evidence type="ECO:0000313" key="1">
    <source>
        <dbReference type="EMBL" id="APZ35257.1"/>
    </source>
</evidence>
<accession>A0A1P8UAW3</accession>
<protein>
    <recommendedName>
        <fullName evidence="3">Transcriptional regulator, AbiEi antitoxin, Type IV TA system</fullName>
    </recommendedName>
</protein>
<gene>
    <name evidence="1" type="ORF">BOH66_14120</name>
</gene>
<dbReference type="STRING" id="36805.BOH66_14120"/>
<keyword evidence="2" id="KW-1185">Reference proteome</keyword>
<dbReference type="Proteomes" id="UP000187185">
    <property type="component" value="Chromosome"/>
</dbReference>
<reference evidence="1 2" key="1">
    <citation type="submission" date="2016-12" db="EMBL/GenBank/DDBJ databases">
        <title>Complete genome sequence of Microbacterium aurum KACC 15219.</title>
        <authorList>
            <person name="Jung Y."/>
            <person name="Shin J.-H."/>
            <person name="Lee Y.-J."/>
            <person name="Yi H."/>
            <person name="Bahn Y.-S."/>
            <person name="Kim J.F."/>
            <person name="Lee D.-W."/>
        </authorList>
    </citation>
    <scope>NUCLEOTIDE SEQUENCE [LARGE SCALE GENOMIC DNA]</scope>
    <source>
        <strain evidence="1 2">KACC 15219</strain>
    </source>
</reference>
<dbReference type="RefSeq" id="WP_076691632.1">
    <property type="nucleotide sequence ID" value="NZ_CP018762.1"/>
</dbReference>
<sequence length="323" mass="35710">MPLLLRDRAQLITPTTLLTARDAAAAGIRPTHRTHHRVRAGVWTPLAHWQSLAPWERYAARVHAYLRICPDAILCLESAAVIHGIPLFGEARDIHVYDPSATKSTRFGDVVVHASADARDVVTVGGILVTSMVDTVVDLARVLPPAQALTVADAAVSPVQGGVLRLEQLRDRAAGQINSRGRARLRWVWDRVNGVAESPAEVVSRAVIEWTGFEEPVQQPVFHYEGHADRTDFGFRSNRALCEADGWGKYDLDDPARAEAHLRNEKTREDRLRRHGHPFGRWDGAGATKVTPLVRALQATGLRPCHPEQPAMLATLRRSPRTL</sequence>
<evidence type="ECO:0008006" key="3">
    <source>
        <dbReference type="Google" id="ProtNLM"/>
    </source>
</evidence>